<dbReference type="Pfam" id="PF08811">
    <property type="entry name" value="DUF1800"/>
    <property type="match status" value="1"/>
</dbReference>
<dbReference type="EMBL" id="LT629757">
    <property type="protein sequence ID" value="SDR88126.1"/>
    <property type="molecule type" value="Genomic_DNA"/>
</dbReference>
<dbReference type="RefSeq" id="WP_091725961.1">
    <property type="nucleotide sequence ID" value="NZ_LT629757.1"/>
</dbReference>
<organism evidence="1 2">
    <name type="scientific">Nocardioides scoriae</name>
    <dbReference type="NCBI Taxonomy" id="642780"/>
    <lineage>
        <taxon>Bacteria</taxon>
        <taxon>Bacillati</taxon>
        <taxon>Actinomycetota</taxon>
        <taxon>Actinomycetes</taxon>
        <taxon>Propionibacteriales</taxon>
        <taxon>Nocardioidaceae</taxon>
        <taxon>Nocardioides</taxon>
    </lineage>
</organism>
<proteinExistence type="predicted"/>
<dbReference type="OrthoDB" id="9772295at2"/>
<accession>A0A1H1MN07</accession>
<sequence length="489" mass="53872">MATYTPASYTATAVPSAYELHVMKRLGCGWSPSTLAAVRAAGGIEAWLAQQLEPDSVPESPLVAQVDAWFPDLRRTPAQKAADNASKRKQHYKYGLDLANWTTLRRVHSTRPVLETMLDFWANHLHVSTGDEKAYTHLYDYHLVLRQHALGRFEDLLVAASTHPAMLLYLDNFRSVRNAPNENQGRELLELHTVTTEAGYSEDMVKDSAKLLSGWTVDWGGSYEGFYNTAAHTTGAVEVLGFSHPNTSSDGRAACEAYLRHLARHPATARTVAHRLAVRFVGDTPSDGLVAHLASVFTQSGTDIKATLLALVAHPEFRASAGQKVSTPVDDMVATLKALGVRGRAPTRDYGAGSYPLHLQYHHRGLRLFSWPRPDGCPETNFEWTSGIRMLGSYRFHWDLAGAYYPKADVSFVSARSRVPRSRLSFALYFDHLSRTLLGRPSTSRTLKAACLATGLSPSTVVTPSHAVGGWMFPHVASVLLDSPEHLTR</sequence>
<name>A0A1H1MN07_9ACTN</name>
<dbReference type="InterPro" id="IPR014917">
    <property type="entry name" value="DUF1800"/>
</dbReference>
<dbReference type="Proteomes" id="UP000198859">
    <property type="component" value="Chromosome I"/>
</dbReference>
<gene>
    <name evidence="1" type="ORF">SAMN04488570_0628</name>
</gene>
<dbReference type="STRING" id="642780.SAMN04488570_0628"/>
<protein>
    <submittedName>
        <fullName evidence="1">Uncharacterized conserved protein, DUF1800 family</fullName>
    </submittedName>
</protein>
<evidence type="ECO:0000313" key="1">
    <source>
        <dbReference type="EMBL" id="SDR88126.1"/>
    </source>
</evidence>
<evidence type="ECO:0000313" key="2">
    <source>
        <dbReference type="Proteomes" id="UP000198859"/>
    </source>
</evidence>
<dbReference type="AlphaFoldDB" id="A0A1H1MN07"/>
<keyword evidence="2" id="KW-1185">Reference proteome</keyword>
<reference evidence="2" key="1">
    <citation type="submission" date="2016-10" db="EMBL/GenBank/DDBJ databases">
        <authorList>
            <person name="Varghese N."/>
            <person name="Submissions S."/>
        </authorList>
    </citation>
    <scope>NUCLEOTIDE SEQUENCE [LARGE SCALE GENOMIC DNA]</scope>
    <source>
        <strain evidence="2">DSM 22127</strain>
    </source>
</reference>